<evidence type="ECO:0000256" key="11">
    <source>
        <dbReference type="ARBA" id="ARBA00023136"/>
    </source>
</evidence>
<comment type="pathway">
    <text evidence="2">Protein modification; protein glycosylation.</text>
</comment>
<dbReference type="GO" id="GO:0016020">
    <property type="term" value="C:membrane"/>
    <property type="evidence" value="ECO:0007669"/>
    <property type="project" value="UniProtKB-SubCell"/>
</dbReference>
<evidence type="ECO:0000256" key="4">
    <source>
        <dbReference type="ARBA" id="ARBA00012557"/>
    </source>
</evidence>
<feature type="transmembrane region" description="Helical" evidence="13">
    <location>
        <begin position="12"/>
        <end position="30"/>
    </location>
</feature>
<keyword evidence="10 13" id="KW-1133">Transmembrane helix</keyword>
<evidence type="ECO:0000256" key="10">
    <source>
        <dbReference type="ARBA" id="ARBA00022989"/>
    </source>
</evidence>
<keyword evidence="7 13" id="KW-0812">Transmembrane</keyword>
<keyword evidence="11 13" id="KW-0472">Membrane</keyword>
<dbReference type="InterPro" id="IPR003378">
    <property type="entry name" value="Fringe-like_glycosylTrfase"/>
</dbReference>
<dbReference type="GO" id="GO:0016263">
    <property type="term" value="F:glycoprotein-N-acetylgalactosamine 3-beta-galactosyltransferase activity"/>
    <property type="evidence" value="ECO:0007669"/>
    <property type="project" value="UniProtKB-EC"/>
</dbReference>
<accession>A0AAD9WI38</accession>
<evidence type="ECO:0000256" key="13">
    <source>
        <dbReference type="SAM" id="Phobius"/>
    </source>
</evidence>
<evidence type="ECO:0000313" key="15">
    <source>
        <dbReference type="EMBL" id="KAK2630529.1"/>
    </source>
</evidence>
<name>A0AAD9WI38_9HELO</name>
<keyword evidence="6" id="KW-0808">Transferase</keyword>
<dbReference type="EC" id="2.4.1.122" evidence="4"/>
<dbReference type="Proteomes" id="UP001285354">
    <property type="component" value="Unassembled WGS sequence"/>
</dbReference>
<dbReference type="InterPro" id="IPR026050">
    <property type="entry name" value="C1GALT1/C1GALT1_chp1"/>
</dbReference>
<sequence>MSIPLNIRRHGLSYIYVSILLLVLFIMMLSDNNLLDVLTTSQHPWRPSTNDQSTPENTSSQFGQFTPPATSAQIPSNGHIYPFDPKDVVIMFKSGATKIWSRAPMQLSTTLSDPSLTPNVIFYSDSEHALGPYRTVDVLANVSDAIKKDPEFSFWHGVQKVAQEGRYLDKEEDDASAYLPGGWRIDKYKFLPMVAHAAREYPDKKWYIYMEDDNYIFLRPFLAFLSHFDPSEPFYFGGPAARLGEDFSHGGSAFALSQGALQASFKADPKFQDRWDEYSKEQCCGDQILSHALASKGVVRWRGFDHVFMPLQGYSLWQMPLSVDLWCSPLWTVHKTHAKDLSDLYQWDAEFRKKQPGPVSTSPRWRDIFEDLLLPLLPKSTQELRVEWDNFSKDKHYSSSQEPHVGETLSDAERRGKPWFNRDACQRACLEQNTCLQWRYADDNCYLGESISKGLPIESGIKMTSGWIRERIDEMRKIKCEPLPWEGN</sequence>
<feature type="region of interest" description="Disordered" evidence="12">
    <location>
        <begin position="45"/>
        <end position="76"/>
    </location>
</feature>
<evidence type="ECO:0000256" key="5">
    <source>
        <dbReference type="ARBA" id="ARBA00022676"/>
    </source>
</evidence>
<proteinExistence type="inferred from homology"/>
<comment type="caution">
    <text evidence="15">The sequence shown here is derived from an EMBL/GenBank/DDBJ whole genome shotgun (WGS) entry which is preliminary data.</text>
</comment>
<dbReference type="AlphaFoldDB" id="A0AAD9WI38"/>
<evidence type="ECO:0000256" key="7">
    <source>
        <dbReference type="ARBA" id="ARBA00022692"/>
    </source>
</evidence>
<keyword evidence="5" id="KW-0328">Glycosyltransferase</keyword>
<keyword evidence="16" id="KW-1185">Reference proteome</keyword>
<evidence type="ECO:0000256" key="6">
    <source>
        <dbReference type="ARBA" id="ARBA00022679"/>
    </source>
</evidence>
<keyword evidence="8" id="KW-0547">Nucleotide-binding</keyword>
<dbReference type="PANTHER" id="PTHR23033:SF47">
    <property type="entry name" value="APPLE DOMAIN-CONTAINING PROTEIN-RELATED"/>
    <property type="match status" value="1"/>
</dbReference>
<gene>
    <name evidence="15" type="ORF">QTJ16_001349</name>
</gene>
<dbReference type="Gene3D" id="3.90.550.50">
    <property type="match status" value="1"/>
</dbReference>
<dbReference type="EMBL" id="JAUBYV010000001">
    <property type="protein sequence ID" value="KAK2630529.1"/>
    <property type="molecule type" value="Genomic_DNA"/>
</dbReference>
<keyword evidence="9" id="KW-0735">Signal-anchor</keyword>
<evidence type="ECO:0000256" key="1">
    <source>
        <dbReference type="ARBA" id="ARBA00004606"/>
    </source>
</evidence>
<comment type="similarity">
    <text evidence="3">Belongs to the glycosyltransferase 31 family. Beta3-Gal-T subfamily.</text>
</comment>
<dbReference type="GO" id="GO:0000166">
    <property type="term" value="F:nucleotide binding"/>
    <property type="evidence" value="ECO:0007669"/>
    <property type="project" value="UniProtKB-KW"/>
</dbReference>
<evidence type="ECO:0000256" key="8">
    <source>
        <dbReference type="ARBA" id="ARBA00022741"/>
    </source>
</evidence>
<dbReference type="Pfam" id="PF02434">
    <property type="entry name" value="Fringe"/>
    <property type="match status" value="1"/>
</dbReference>
<feature type="domain" description="Fringe-like glycosyltransferase" evidence="14">
    <location>
        <begin position="202"/>
        <end position="240"/>
    </location>
</feature>
<reference evidence="15" key="1">
    <citation type="submission" date="2023-06" db="EMBL/GenBank/DDBJ databases">
        <title>Draft genome of Marssonina rosae.</title>
        <authorList>
            <person name="Cheng Q."/>
        </authorList>
    </citation>
    <scope>NUCLEOTIDE SEQUENCE</scope>
    <source>
        <strain evidence="15">R4</strain>
    </source>
</reference>
<organism evidence="15 16">
    <name type="scientific">Diplocarpon rosae</name>
    <dbReference type="NCBI Taxonomy" id="946125"/>
    <lineage>
        <taxon>Eukaryota</taxon>
        <taxon>Fungi</taxon>
        <taxon>Dikarya</taxon>
        <taxon>Ascomycota</taxon>
        <taxon>Pezizomycotina</taxon>
        <taxon>Leotiomycetes</taxon>
        <taxon>Helotiales</taxon>
        <taxon>Drepanopezizaceae</taxon>
        <taxon>Diplocarpon</taxon>
    </lineage>
</organism>
<evidence type="ECO:0000256" key="2">
    <source>
        <dbReference type="ARBA" id="ARBA00004922"/>
    </source>
</evidence>
<evidence type="ECO:0000313" key="16">
    <source>
        <dbReference type="Proteomes" id="UP001285354"/>
    </source>
</evidence>
<protein>
    <recommendedName>
        <fullName evidence="4">N-acetylgalactosaminide beta-1,3-galactosyltransferase</fullName>
        <ecNumber evidence="4">2.4.1.122</ecNumber>
    </recommendedName>
</protein>
<evidence type="ECO:0000259" key="14">
    <source>
        <dbReference type="Pfam" id="PF02434"/>
    </source>
</evidence>
<comment type="subcellular location">
    <subcellularLocation>
        <location evidence="1">Membrane</location>
        <topology evidence="1">Single-pass type II membrane protein</topology>
    </subcellularLocation>
</comment>
<evidence type="ECO:0000256" key="12">
    <source>
        <dbReference type="SAM" id="MobiDB-lite"/>
    </source>
</evidence>
<evidence type="ECO:0000256" key="3">
    <source>
        <dbReference type="ARBA" id="ARBA00006462"/>
    </source>
</evidence>
<dbReference type="PANTHER" id="PTHR23033">
    <property type="entry name" value="BETA1,3-GALACTOSYLTRANSFERASE"/>
    <property type="match status" value="1"/>
</dbReference>
<evidence type="ECO:0000256" key="9">
    <source>
        <dbReference type="ARBA" id="ARBA00022968"/>
    </source>
</evidence>